<organism evidence="1">
    <name type="scientific">marine metagenome</name>
    <dbReference type="NCBI Taxonomy" id="408172"/>
    <lineage>
        <taxon>unclassified sequences</taxon>
        <taxon>metagenomes</taxon>
        <taxon>ecological metagenomes</taxon>
    </lineage>
</organism>
<evidence type="ECO:0000313" key="1">
    <source>
        <dbReference type="EMBL" id="SVA66710.1"/>
    </source>
</evidence>
<gene>
    <name evidence="1" type="ORF">METZ01_LOCUS119564</name>
</gene>
<accession>A0A381XPY3</accession>
<name>A0A381XPY3_9ZZZZ</name>
<feature type="non-terminal residue" evidence="1">
    <location>
        <position position="214"/>
    </location>
</feature>
<reference evidence="1" key="1">
    <citation type="submission" date="2018-05" db="EMBL/GenBank/DDBJ databases">
        <authorList>
            <person name="Lanie J.A."/>
            <person name="Ng W.-L."/>
            <person name="Kazmierczak K.M."/>
            <person name="Andrzejewski T.M."/>
            <person name="Davidsen T.M."/>
            <person name="Wayne K.J."/>
            <person name="Tettelin H."/>
            <person name="Glass J.I."/>
            <person name="Rusch D."/>
            <person name="Podicherti R."/>
            <person name="Tsui H.-C.T."/>
            <person name="Winkler M.E."/>
        </authorList>
    </citation>
    <scope>NUCLEOTIDE SEQUENCE</scope>
</reference>
<dbReference type="AlphaFoldDB" id="A0A381XPY3"/>
<dbReference type="EMBL" id="UINC01015929">
    <property type="protein sequence ID" value="SVA66710.1"/>
    <property type="molecule type" value="Genomic_DNA"/>
</dbReference>
<sequence length="214" mass="24363">MIFRKPVFWITATLLFIGGLFYSVQVFPKAFAILNVDLKMDREAAFSQSSTLAEKNNWGPDNYNQVASFSHDTRTQNFVELDAGGVEKVSSLMQDGLYHFYTWTVRHYREHEPNETRISFTPAGDFYGFKETLAETEKGAALGAGEARVIAENFVQNETSIQLSEFEAIETSEEVMPSERIDHTFVYQRTKEQIGDGFFRLKLVVSGDKVTELK</sequence>
<proteinExistence type="predicted"/>
<protein>
    <submittedName>
        <fullName evidence="1">Uncharacterized protein</fullName>
    </submittedName>
</protein>